<name>A0A0E9V653_ANGAN</name>
<accession>A0A0E9V653</accession>
<organism evidence="2">
    <name type="scientific">Anguilla anguilla</name>
    <name type="common">European freshwater eel</name>
    <name type="synonym">Muraena anguilla</name>
    <dbReference type="NCBI Taxonomy" id="7936"/>
    <lineage>
        <taxon>Eukaryota</taxon>
        <taxon>Metazoa</taxon>
        <taxon>Chordata</taxon>
        <taxon>Craniata</taxon>
        <taxon>Vertebrata</taxon>
        <taxon>Euteleostomi</taxon>
        <taxon>Actinopterygii</taxon>
        <taxon>Neopterygii</taxon>
        <taxon>Teleostei</taxon>
        <taxon>Anguilliformes</taxon>
        <taxon>Anguillidae</taxon>
        <taxon>Anguilla</taxon>
    </lineage>
</organism>
<protein>
    <submittedName>
        <fullName evidence="2">Uncharacterized protein</fullName>
    </submittedName>
</protein>
<evidence type="ECO:0000256" key="1">
    <source>
        <dbReference type="SAM" id="MobiDB-lite"/>
    </source>
</evidence>
<dbReference type="AlphaFoldDB" id="A0A0E9V653"/>
<proteinExistence type="predicted"/>
<evidence type="ECO:0000313" key="2">
    <source>
        <dbReference type="EMBL" id="JAH73471.1"/>
    </source>
</evidence>
<reference evidence="2" key="2">
    <citation type="journal article" date="2015" name="Fish Shellfish Immunol.">
        <title>Early steps in the European eel (Anguilla anguilla)-Vibrio vulnificus interaction in the gills: Role of the RtxA13 toxin.</title>
        <authorList>
            <person name="Callol A."/>
            <person name="Pajuelo D."/>
            <person name="Ebbesson L."/>
            <person name="Teles M."/>
            <person name="MacKenzie S."/>
            <person name="Amaro C."/>
        </authorList>
    </citation>
    <scope>NUCLEOTIDE SEQUENCE</scope>
</reference>
<reference evidence="2" key="1">
    <citation type="submission" date="2014-11" db="EMBL/GenBank/DDBJ databases">
        <authorList>
            <person name="Amaro Gonzalez C."/>
        </authorList>
    </citation>
    <scope>NUCLEOTIDE SEQUENCE</scope>
</reference>
<feature type="region of interest" description="Disordered" evidence="1">
    <location>
        <begin position="1"/>
        <end position="32"/>
    </location>
</feature>
<sequence length="32" mass="3737">MSLIFQNRVSQNLSEARPIWEKPTTPPKPRKS</sequence>
<dbReference type="EMBL" id="GBXM01035106">
    <property type="protein sequence ID" value="JAH73471.1"/>
    <property type="molecule type" value="Transcribed_RNA"/>
</dbReference>
<feature type="compositionally biased region" description="Polar residues" evidence="1">
    <location>
        <begin position="1"/>
        <end position="14"/>
    </location>
</feature>